<dbReference type="EMBL" id="LAZR01001697">
    <property type="protein sequence ID" value="KKN40562.1"/>
    <property type="molecule type" value="Genomic_DNA"/>
</dbReference>
<dbReference type="AlphaFoldDB" id="A0A0F9QU86"/>
<feature type="coiled-coil region" evidence="1">
    <location>
        <begin position="54"/>
        <end position="91"/>
    </location>
</feature>
<accession>A0A0F9QU86</accession>
<organism evidence="2">
    <name type="scientific">marine sediment metagenome</name>
    <dbReference type="NCBI Taxonomy" id="412755"/>
    <lineage>
        <taxon>unclassified sequences</taxon>
        <taxon>metagenomes</taxon>
        <taxon>ecological metagenomes</taxon>
    </lineage>
</organism>
<protein>
    <submittedName>
        <fullName evidence="2">Uncharacterized protein</fullName>
    </submittedName>
</protein>
<keyword evidence="1" id="KW-0175">Coiled coil</keyword>
<gene>
    <name evidence="2" type="ORF">LCGC14_0731980</name>
</gene>
<reference evidence="2" key="1">
    <citation type="journal article" date="2015" name="Nature">
        <title>Complex archaea that bridge the gap between prokaryotes and eukaryotes.</title>
        <authorList>
            <person name="Spang A."/>
            <person name="Saw J.H."/>
            <person name="Jorgensen S.L."/>
            <person name="Zaremba-Niedzwiedzka K."/>
            <person name="Martijn J."/>
            <person name="Lind A.E."/>
            <person name="van Eijk R."/>
            <person name="Schleper C."/>
            <person name="Guy L."/>
            <person name="Ettema T.J."/>
        </authorList>
    </citation>
    <scope>NUCLEOTIDE SEQUENCE</scope>
</reference>
<proteinExistence type="predicted"/>
<evidence type="ECO:0000313" key="2">
    <source>
        <dbReference type="EMBL" id="KKN40562.1"/>
    </source>
</evidence>
<sequence length="145" mass="16880">MRRKENASHKTFNLDADVIHLIEEGSNINAMTQSEFVEFLVNSWDENINPLKNLKKLRTNKKVLAEDIRELEKAENLIMDNLEKVEEWRKMKQKRKPEVIQNLVRVLTEGRNDDAEIIAKNQSIKLGVPALQLIFEAVGIMKKRT</sequence>
<comment type="caution">
    <text evidence="2">The sequence shown here is derived from an EMBL/GenBank/DDBJ whole genome shotgun (WGS) entry which is preliminary data.</text>
</comment>
<evidence type="ECO:0000256" key="1">
    <source>
        <dbReference type="SAM" id="Coils"/>
    </source>
</evidence>
<name>A0A0F9QU86_9ZZZZ</name>